<feature type="region of interest" description="Disordered" evidence="2">
    <location>
        <begin position="1"/>
        <end position="63"/>
    </location>
</feature>
<reference evidence="6 7" key="1">
    <citation type="submission" date="2020-07" db="EMBL/GenBank/DDBJ databases">
        <title>Description of Limosilactobacillus balticus sp. nov., Limosilactobacillus agrestis sp. nov., Limosilactobacillus albertensis sp. nov., Limosilactobacillus rudii sp. nov., Limosilactobacillus fastidiosus sp. nov., five novel Limosilactobacillus species isolated from the vertebrate gastrointestinal tract, and proposal of 6 subspecies of Limosilactobacillus reuteri adapted to the gastrointestinal tract of specific vertebrate hosts.</title>
        <authorList>
            <person name="Li F."/>
            <person name="Cheng C."/>
            <person name="Zheng J."/>
            <person name="Quevedo R.M."/>
            <person name="Li J."/>
            <person name="Roos S."/>
            <person name="Gaenzle M.G."/>
            <person name="Walter J."/>
        </authorList>
    </citation>
    <scope>NUCLEOTIDE SEQUENCE [LARGE SCALE GENOMIC DNA]</scope>
    <source>
        <strain evidence="5 7">Lr3000</strain>
        <strain evidence="4 6">RRLNB_1_1</strain>
    </source>
</reference>
<evidence type="ECO:0000313" key="6">
    <source>
        <dbReference type="Proteomes" id="UP000518316"/>
    </source>
</evidence>
<accession>A0A7W3TRQ9</accession>
<dbReference type="Proteomes" id="UP000518316">
    <property type="component" value="Unassembled WGS sequence"/>
</dbReference>
<evidence type="ECO:0000313" key="4">
    <source>
        <dbReference type="EMBL" id="MBB1069426.1"/>
    </source>
</evidence>
<proteinExistence type="inferred from homology"/>
<dbReference type="RefSeq" id="WP_153709097.1">
    <property type="nucleotide sequence ID" value="NZ_JACIVC010000054.1"/>
</dbReference>
<evidence type="ECO:0000259" key="3">
    <source>
        <dbReference type="Pfam" id="PF05532"/>
    </source>
</evidence>
<feature type="domain" description="CsbD-like" evidence="3">
    <location>
        <begin position="7"/>
        <end position="54"/>
    </location>
</feature>
<dbReference type="AlphaFoldDB" id="A0A7W3TRQ9"/>
<dbReference type="SUPFAM" id="SSF69047">
    <property type="entry name" value="Hypothetical protein YjbJ"/>
    <property type="match status" value="1"/>
</dbReference>
<name>A0A7W3TRQ9_9LACO</name>
<sequence length="63" mass="7016">MASDKHGMKDKVAGKFKEVEGKLTNDKSREGEGKLQKLKGKIKDKAADLRDDLKGKEEDKKEG</sequence>
<dbReference type="InterPro" id="IPR036629">
    <property type="entry name" value="YjbJ_sf"/>
</dbReference>
<evidence type="ECO:0000313" key="7">
    <source>
        <dbReference type="Proteomes" id="UP000547628"/>
    </source>
</evidence>
<dbReference type="EMBL" id="JACIVC010000054">
    <property type="protein sequence ID" value="MBB1069426.1"/>
    <property type="molecule type" value="Genomic_DNA"/>
</dbReference>
<comment type="caution">
    <text evidence="4">The sequence shown here is derived from an EMBL/GenBank/DDBJ whole genome shotgun (WGS) entry which is preliminary data.</text>
</comment>
<dbReference type="Proteomes" id="UP000547628">
    <property type="component" value="Unassembled WGS sequence"/>
</dbReference>
<dbReference type="InterPro" id="IPR008462">
    <property type="entry name" value="CsbD"/>
</dbReference>
<gene>
    <name evidence="4" type="ORF">H5S40_04565</name>
    <name evidence="5" type="ORF">H5S41_03410</name>
</gene>
<dbReference type="EMBL" id="JACIVD010000055">
    <property type="protein sequence ID" value="MBB1123009.1"/>
    <property type="molecule type" value="Genomic_DNA"/>
</dbReference>
<protein>
    <submittedName>
        <fullName evidence="4">CsbD family protein</fullName>
    </submittedName>
</protein>
<comment type="similarity">
    <text evidence="1">Belongs to the UPF0337 (CsbD) family.</text>
</comment>
<organism evidence="4 6">
    <name type="scientific">Limosilactobacillus albertensis</name>
    <dbReference type="NCBI Taxonomy" id="2759752"/>
    <lineage>
        <taxon>Bacteria</taxon>
        <taxon>Bacillati</taxon>
        <taxon>Bacillota</taxon>
        <taxon>Bacilli</taxon>
        <taxon>Lactobacillales</taxon>
        <taxon>Lactobacillaceae</taxon>
        <taxon>Limosilactobacillus</taxon>
    </lineage>
</organism>
<evidence type="ECO:0000313" key="5">
    <source>
        <dbReference type="EMBL" id="MBB1123009.1"/>
    </source>
</evidence>
<dbReference type="Pfam" id="PF05532">
    <property type="entry name" value="CsbD"/>
    <property type="match status" value="1"/>
</dbReference>
<evidence type="ECO:0000256" key="1">
    <source>
        <dbReference type="ARBA" id="ARBA00009129"/>
    </source>
</evidence>
<keyword evidence="6" id="KW-1185">Reference proteome</keyword>
<evidence type="ECO:0000256" key="2">
    <source>
        <dbReference type="SAM" id="MobiDB-lite"/>
    </source>
</evidence>
<dbReference type="Gene3D" id="1.10.1470.10">
    <property type="entry name" value="YjbJ"/>
    <property type="match status" value="1"/>
</dbReference>